<dbReference type="Pfam" id="PF18264">
    <property type="entry name" value="preSET_CXC"/>
    <property type="match status" value="1"/>
</dbReference>
<dbReference type="EC" id="2.1.1.356" evidence="1"/>
<reference evidence="11" key="1">
    <citation type="submission" date="2020-11" db="EMBL/GenBank/DDBJ databases">
        <authorList>
            <person name="Tran Van P."/>
        </authorList>
    </citation>
    <scope>NUCLEOTIDE SEQUENCE</scope>
</reference>
<keyword evidence="12" id="KW-1185">Reference proteome</keyword>
<dbReference type="Gene3D" id="2.170.270.10">
    <property type="entry name" value="SET domain"/>
    <property type="match status" value="1"/>
</dbReference>
<dbReference type="Proteomes" id="UP000759131">
    <property type="component" value="Unassembled WGS sequence"/>
</dbReference>
<keyword evidence="4" id="KW-0949">S-adenosyl-L-methionine</keyword>
<evidence type="ECO:0000259" key="9">
    <source>
        <dbReference type="PROSITE" id="PS50280"/>
    </source>
</evidence>
<evidence type="ECO:0000313" key="11">
    <source>
        <dbReference type="EMBL" id="CAD7631962.1"/>
    </source>
</evidence>
<dbReference type="InterPro" id="IPR041355">
    <property type="entry name" value="Pre-SET_CXC"/>
</dbReference>
<dbReference type="InterPro" id="IPR033467">
    <property type="entry name" value="Tesmin/TSO1-like_CXC"/>
</dbReference>
<accession>A0A7R9Q4K5</accession>
<dbReference type="GO" id="GO:0140951">
    <property type="term" value="F:histone H3K27 trimethyltransferase activity"/>
    <property type="evidence" value="ECO:0007669"/>
    <property type="project" value="UniProtKB-EC"/>
</dbReference>
<dbReference type="PROSITE" id="PS51633">
    <property type="entry name" value="CXC"/>
    <property type="match status" value="1"/>
</dbReference>
<dbReference type="SMART" id="SM01114">
    <property type="entry name" value="CXC"/>
    <property type="match status" value="1"/>
</dbReference>
<feature type="domain" description="CXC" evidence="10">
    <location>
        <begin position="135"/>
        <end position="236"/>
    </location>
</feature>
<dbReference type="InterPro" id="IPR022444">
    <property type="entry name" value="Cofactor-bd_rpt"/>
</dbReference>
<evidence type="ECO:0000256" key="5">
    <source>
        <dbReference type="ARBA" id="ARBA00023015"/>
    </source>
</evidence>
<keyword evidence="2" id="KW-0489">Methyltransferase</keyword>
<sequence>MCSDDDSNNPLMTPKRNKYRPSKNFSPPNNHDYCLPPPSPDDDNESPTTEVVSTISLSDINTEWSGSEQSMFRVLIKTLYNNYCIIASTLKSKSCAEVYVFAQKEVTDGPQEDHIIDKTPPRKKKKKHRLWSNHCRKFQLKKDGSSNHVYNYTPCDHPGQSCDSSCPCVMAQNFCEKFCNCSSDCAQRFPGCRCKAQCNTKQCPCYLAVRECDPDLCQACGADQFDDRNISCRNVSVQRGMRKHLLLAPSDVAGWGIYLEGSAQKNEFISEYCGEIISQDEADRRGKVYDKYMCSFLFNLNNDFVVDATRKGNKIRFANHSVNPNCYAKVMMVNGDHRIGIFAKRAIQSGEELFFDYRYGPTEQLKFVGIEREMEFI</sequence>
<dbReference type="EMBL" id="OC864820">
    <property type="protein sequence ID" value="CAD7631962.1"/>
    <property type="molecule type" value="Genomic_DNA"/>
</dbReference>
<proteinExistence type="predicted"/>
<dbReference type="OrthoDB" id="6141102at2759"/>
<dbReference type="InterPro" id="IPR001214">
    <property type="entry name" value="SET_dom"/>
</dbReference>
<protein>
    <recommendedName>
        <fullName evidence="1">[histone H3]-lysine(27) N-trimethyltransferase</fullName>
        <ecNumber evidence="1">2.1.1.356</ecNumber>
    </recommendedName>
</protein>
<evidence type="ECO:0000256" key="6">
    <source>
        <dbReference type="ARBA" id="ARBA00023163"/>
    </source>
</evidence>
<dbReference type="SUPFAM" id="SSF82199">
    <property type="entry name" value="SET domain"/>
    <property type="match status" value="1"/>
</dbReference>
<name>A0A7R9Q4K5_9ACAR</name>
<dbReference type="SMART" id="SM00317">
    <property type="entry name" value="SET"/>
    <property type="match status" value="1"/>
</dbReference>
<evidence type="ECO:0000313" key="12">
    <source>
        <dbReference type="Proteomes" id="UP000759131"/>
    </source>
</evidence>
<dbReference type="NCBIfam" id="TIGR03807">
    <property type="entry name" value="RR_fam_repeat"/>
    <property type="match status" value="1"/>
</dbReference>
<evidence type="ECO:0000256" key="7">
    <source>
        <dbReference type="ARBA" id="ARBA00048568"/>
    </source>
</evidence>
<keyword evidence="5" id="KW-0805">Transcription regulation</keyword>
<dbReference type="GO" id="GO:0031507">
    <property type="term" value="P:heterochromatin formation"/>
    <property type="evidence" value="ECO:0007669"/>
    <property type="project" value="TreeGrafter"/>
</dbReference>
<keyword evidence="6" id="KW-0804">Transcription</keyword>
<dbReference type="PANTHER" id="PTHR45747:SF4">
    <property type="entry name" value="HISTONE-LYSINE N-METHYLTRANSFERASE E(Z)"/>
    <property type="match status" value="1"/>
</dbReference>
<dbReference type="FunFam" id="2.170.270.10:FF:000001">
    <property type="entry name" value="Putative histone-lysine N-methyltransferase EZH2"/>
    <property type="match status" value="1"/>
</dbReference>
<evidence type="ECO:0000256" key="2">
    <source>
        <dbReference type="ARBA" id="ARBA00022603"/>
    </source>
</evidence>
<evidence type="ECO:0000256" key="4">
    <source>
        <dbReference type="ARBA" id="ARBA00022691"/>
    </source>
</evidence>
<dbReference type="GO" id="GO:0035098">
    <property type="term" value="C:ESC/E(Z) complex"/>
    <property type="evidence" value="ECO:0007669"/>
    <property type="project" value="TreeGrafter"/>
</dbReference>
<evidence type="ECO:0000256" key="3">
    <source>
        <dbReference type="ARBA" id="ARBA00022679"/>
    </source>
</evidence>
<dbReference type="PROSITE" id="PS50280">
    <property type="entry name" value="SET"/>
    <property type="match status" value="1"/>
</dbReference>
<organism evidence="11">
    <name type="scientific">Medioppia subpectinata</name>
    <dbReference type="NCBI Taxonomy" id="1979941"/>
    <lineage>
        <taxon>Eukaryota</taxon>
        <taxon>Metazoa</taxon>
        <taxon>Ecdysozoa</taxon>
        <taxon>Arthropoda</taxon>
        <taxon>Chelicerata</taxon>
        <taxon>Arachnida</taxon>
        <taxon>Acari</taxon>
        <taxon>Acariformes</taxon>
        <taxon>Sarcoptiformes</taxon>
        <taxon>Oribatida</taxon>
        <taxon>Brachypylina</taxon>
        <taxon>Oppioidea</taxon>
        <taxon>Oppiidae</taxon>
        <taxon>Medioppia</taxon>
    </lineage>
</organism>
<feature type="region of interest" description="Disordered" evidence="8">
    <location>
        <begin position="1"/>
        <end position="50"/>
    </location>
</feature>
<dbReference type="InterPro" id="IPR045318">
    <property type="entry name" value="EZH1/2-like"/>
</dbReference>
<dbReference type="PANTHER" id="PTHR45747">
    <property type="entry name" value="HISTONE-LYSINE N-METHYLTRANSFERASE E(Z)"/>
    <property type="match status" value="1"/>
</dbReference>
<dbReference type="InterPro" id="IPR046341">
    <property type="entry name" value="SET_dom_sf"/>
</dbReference>
<dbReference type="GO" id="GO:0003682">
    <property type="term" value="F:chromatin binding"/>
    <property type="evidence" value="ECO:0007669"/>
    <property type="project" value="TreeGrafter"/>
</dbReference>
<dbReference type="AlphaFoldDB" id="A0A7R9Q4K5"/>
<dbReference type="Pfam" id="PF00856">
    <property type="entry name" value="SET"/>
    <property type="match status" value="1"/>
</dbReference>
<gene>
    <name evidence="11" type="ORF">OSB1V03_LOCUS12369</name>
</gene>
<dbReference type="EMBL" id="CAJPIZ010010245">
    <property type="protein sequence ID" value="CAG2112392.1"/>
    <property type="molecule type" value="Genomic_DNA"/>
</dbReference>
<feature type="domain" description="SET" evidence="9">
    <location>
        <begin position="243"/>
        <end position="358"/>
    </location>
</feature>
<evidence type="ECO:0000256" key="8">
    <source>
        <dbReference type="SAM" id="MobiDB-lite"/>
    </source>
</evidence>
<evidence type="ECO:0000259" key="10">
    <source>
        <dbReference type="PROSITE" id="PS51633"/>
    </source>
</evidence>
<dbReference type="GO" id="GO:0032259">
    <property type="term" value="P:methylation"/>
    <property type="evidence" value="ECO:0007669"/>
    <property type="project" value="UniProtKB-KW"/>
</dbReference>
<keyword evidence="3" id="KW-0808">Transferase</keyword>
<comment type="catalytic activity">
    <reaction evidence="7">
        <text>L-lysyl(27)-[histone H3] + 3 S-adenosyl-L-methionine = N(6),N(6),N(6)-trimethyl-L-lysyl(27)-[histone H3] + 3 S-adenosyl-L-homocysteine + 3 H(+)</text>
        <dbReference type="Rhea" id="RHEA:60292"/>
        <dbReference type="Rhea" id="RHEA-COMP:15535"/>
        <dbReference type="Rhea" id="RHEA-COMP:15548"/>
        <dbReference type="ChEBI" id="CHEBI:15378"/>
        <dbReference type="ChEBI" id="CHEBI:29969"/>
        <dbReference type="ChEBI" id="CHEBI:57856"/>
        <dbReference type="ChEBI" id="CHEBI:59789"/>
        <dbReference type="ChEBI" id="CHEBI:61961"/>
        <dbReference type="EC" id="2.1.1.356"/>
    </reaction>
</comment>
<evidence type="ECO:0000256" key="1">
    <source>
        <dbReference type="ARBA" id="ARBA00012186"/>
    </source>
</evidence>
<dbReference type="InterPro" id="IPR026489">
    <property type="entry name" value="CXC_dom"/>
</dbReference>